<accession>A0ABX0QC56</accession>
<gene>
    <name evidence="1" type="ORF">F7231_07180</name>
</gene>
<sequence length="176" mass="20207">MKGLIRLVYRKVIDASSQRPWDKVVFDETYQEFFMQAQLYNPDNTHQTFQALLDNVPRADQLHYLTSRVAMGYLKQLNQQMPDVVNALGLTCLPFTEFKFEILASHVTQKEAHRIAISFFSDPLTWIDTIDGRLLLAYSDQREALQAGQVVNTELIALQPNLSLWSYQPQAVNSAI</sequence>
<organism evidence="1 2">
    <name type="scientific">Fibrivirga algicola</name>
    <dbReference type="NCBI Taxonomy" id="2950420"/>
    <lineage>
        <taxon>Bacteria</taxon>
        <taxon>Pseudomonadati</taxon>
        <taxon>Bacteroidota</taxon>
        <taxon>Cytophagia</taxon>
        <taxon>Cytophagales</taxon>
        <taxon>Spirosomataceae</taxon>
        <taxon>Fibrivirga</taxon>
    </lineage>
</organism>
<keyword evidence="2" id="KW-1185">Reference proteome</keyword>
<evidence type="ECO:0000313" key="2">
    <source>
        <dbReference type="Proteomes" id="UP000606008"/>
    </source>
</evidence>
<dbReference type="EMBL" id="WAEL01000002">
    <property type="protein sequence ID" value="NID09950.1"/>
    <property type="molecule type" value="Genomic_DNA"/>
</dbReference>
<comment type="caution">
    <text evidence="1">The sequence shown here is derived from an EMBL/GenBank/DDBJ whole genome shotgun (WGS) entry which is preliminary data.</text>
</comment>
<protein>
    <submittedName>
        <fullName evidence="1">Uncharacterized protein</fullName>
    </submittedName>
</protein>
<dbReference type="Proteomes" id="UP000606008">
    <property type="component" value="Unassembled WGS sequence"/>
</dbReference>
<reference evidence="1" key="1">
    <citation type="submission" date="2024-05" db="EMBL/GenBank/DDBJ databases">
        <authorList>
            <person name="Jung D.-H."/>
        </authorList>
    </citation>
    <scope>NUCLEOTIDE SEQUENCE</scope>
    <source>
        <strain evidence="1">JA-25</strain>
    </source>
</reference>
<evidence type="ECO:0000313" key="1">
    <source>
        <dbReference type="EMBL" id="NID09950.1"/>
    </source>
</evidence>
<proteinExistence type="predicted"/>
<name>A0ABX0QC56_9BACT</name>